<organism evidence="2 3">
    <name type="scientific">Asanoa siamensis</name>
    <dbReference type="NCBI Taxonomy" id="926357"/>
    <lineage>
        <taxon>Bacteria</taxon>
        <taxon>Bacillati</taxon>
        <taxon>Actinomycetota</taxon>
        <taxon>Actinomycetes</taxon>
        <taxon>Micromonosporales</taxon>
        <taxon>Micromonosporaceae</taxon>
        <taxon>Asanoa</taxon>
    </lineage>
</organism>
<gene>
    <name evidence="2" type="ORF">Asi02nite_63140</name>
</gene>
<protein>
    <recommendedName>
        <fullName evidence="1">Restriction endonuclease type IV Mrr domain-containing protein</fullName>
    </recommendedName>
</protein>
<dbReference type="RefSeq" id="WP_203717662.1">
    <property type="nucleotide sequence ID" value="NZ_BONE01000070.1"/>
</dbReference>
<keyword evidence="3" id="KW-1185">Reference proteome</keyword>
<reference evidence="2 3" key="1">
    <citation type="submission" date="2021-01" db="EMBL/GenBank/DDBJ databases">
        <title>Whole genome shotgun sequence of Asanoa siamensis NBRC 107932.</title>
        <authorList>
            <person name="Komaki H."/>
            <person name="Tamura T."/>
        </authorList>
    </citation>
    <scope>NUCLEOTIDE SEQUENCE [LARGE SCALE GENOMIC DNA]</scope>
    <source>
        <strain evidence="2 3">NBRC 107932</strain>
    </source>
</reference>
<feature type="domain" description="Restriction endonuclease type IV Mrr" evidence="1">
    <location>
        <begin position="442"/>
        <end position="551"/>
    </location>
</feature>
<name>A0ABQ4CZU0_9ACTN</name>
<dbReference type="Proteomes" id="UP000604117">
    <property type="component" value="Unassembled WGS sequence"/>
</dbReference>
<evidence type="ECO:0000313" key="3">
    <source>
        <dbReference type="Proteomes" id="UP000604117"/>
    </source>
</evidence>
<comment type="caution">
    <text evidence="2">The sequence shown here is derived from an EMBL/GenBank/DDBJ whole genome shotgun (WGS) entry which is preliminary data.</text>
</comment>
<evidence type="ECO:0000313" key="2">
    <source>
        <dbReference type="EMBL" id="GIF76796.1"/>
    </source>
</evidence>
<dbReference type="EMBL" id="BONE01000070">
    <property type="protein sequence ID" value="GIF76796.1"/>
    <property type="molecule type" value="Genomic_DNA"/>
</dbReference>
<accession>A0ABQ4CZU0</accession>
<dbReference type="Pfam" id="PF04471">
    <property type="entry name" value="Mrr_cat"/>
    <property type="match status" value="1"/>
</dbReference>
<dbReference type="InterPro" id="IPR007560">
    <property type="entry name" value="Restrct_endonuc_IV_Mrr"/>
</dbReference>
<evidence type="ECO:0000259" key="1">
    <source>
        <dbReference type="Pfam" id="PF04471"/>
    </source>
</evidence>
<sequence length="680" mass="73937">MTSSNASGDAGDIVPVRPWHQRLLAIPTLPGPVEQWLPDLALTLQAVSARAHRANSTMWRGQPAQGKGDVLLHRLGPLGLVRKTEAGVLQLTDAADVWLRTRNDGYLISLLHSRIRFVGEALAAIAAGARTQENLLEVAANKYGLEWSSLDQVRRRTGWLRAAQFVARWSFTEVAVTPEGYALLDALELAEPASISAAIPDPAAKAAPSKPSALVGELIGRLDAKRLASRKRNIGFVPSRSDTESIFASLHQLATLCSPPIARQRFIDLYRQDFGLAASSAASTLTALKAAGLIRQVGFETFEVTPWAHEWLESSEPQDLVRILHAHVVLVGELLHLAATPVEGSAFVSMANTSFGRRAPSRAEISTRLRLLTAAGLMAKVTYTSYVTTALGRGFLDSIPVEQIDTTPREEVIAVAAAEPSDDPLEILVAELTDAATDTAAYTRFEQAVCEAMATLGFQATHLGPSGDTDVLVSAWMAPGMIRRFVVDAKTGKSGQVLESAVDFDSLEEHRLRHEADGIAVVGPSFPEGRFQARARKRRVRLIDIAALTEYLRLNARTPLASSALSKLFDVETTEPHALWESSLRRQTVLLGVMRTLWIEANNEREVAHSGGALDSTALRYLLREDLYPDPDEIKDALEFLRSPMMRSIEMVGGKFIPLESPAVTSAKLTALGRVTDLRS</sequence>
<proteinExistence type="predicted"/>